<proteinExistence type="predicted"/>
<dbReference type="EnsemblMetazoa" id="PPA25034.1">
    <property type="protein sequence ID" value="PPA25034.1"/>
    <property type="gene ID" value="WBGene00114588"/>
</dbReference>
<accession>A0A454Y1T6</accession>
<evidence type="ECO:0000313" key="2">
    <source>
        <dbReference type="Proteomes" id="UP000005239"/>
    </source>
</evidence>
<organism evidence="1 2">
    <name type="scientific">Pristionchus pacificus</name>
    <name type="common">Parasitic nematode worm</name>
    <dbReference type="NCBI Taxonomy" id="54126"/>
    <lineage>
        <taxon>Eukaryota</taxon>
        <taxon>Metazoa</taxon>
        <taxon>Ecdysozoa</taxon>
        <taxon>Nematoda</taxon>
        <taxon>Chromadorea</taxon>
        <taxon>Rhabditida</taxon>
        <taxon>Rhabditina</taxon>
        <taxon>Diplogasteromorpha</taxon>
        <taxon>Diplogasteroidea</taxon>
        <taxon>Neodiplogasteridae</taxon>
        <taxon>Pristionchus</taxon>
    </lineage>
</organism>
<reference evidence="1" key="2">
    <citation type="submission" date="2022-06" db="UniProtKB">
        <authorList>
            <consortium name="EnsemblMetazoa"/>
        </authorList>
    </citation>
    <scope>IDENTIFICATION</scope>
    <source>
        <strain evidence="1">PS312</strain>
    </source>
</reference>
<reference evidence="2" key="1">
    <citation type="journal article" date="2008" name="Nat. Genet.">
        <title>The Pristionchus pacificus genome provides a unique perspective on nematode lifestyle and parasitism.</title>
        <authorList>
            <person name="Dieterich C."/>
            <person name="Clifton S.W."/>
            <person name="Schuster L.N."/>
            <person name="Chinwalla A."/>
            <person name="Delehaunty K."/>
            <person name="Dinkelacker I."/>
            <person name="Fulton L."/>
            <person name="Fulton R."/>
            <person name="Godfrey J."/>
            <person name="Minx P."/>
            <person name="Mitreva M."/>
            <person name="Roeseler W."/>
            <person name="Tian H."/>
            <person name="Witte H."/>
            <person name="Yang S.P."/>
            <person name="Wilson R.K."/>
            <person name="Sommer R.J."/>
        </authorList>
    </citation>
    <scope>NUCLEOTIDE SEQUENCE [LARGE SCALE GENOMIC DNA]</scope>
    <source>
        <strain evidence="2">PS312</strain>
    </source>
</reference>
<gene>
    <name evidence="1" type="primary">WBGene00114588</name>
</gene>
<keyword evidence="2" id="KW-1185">Reference proteome</keyword>
<protein>
    <submittedName>
        <fullName evidence="1">Uncharacterized protein</fullName>
    </submittedName>
</protein>
<dbReference type="Proteomes" id="UP000005239">
    <property type="component" value="Unassembled WGS sequence"/>
</dbReference>
<dbReference type="AlphaFoldDB" id="A0A454Y1T6"/>
<name>A0A454Y1T6_PRIPA</name>
<evidence type="ECO:0000313" key="1">
    <source>
        <dbReference type="EnsemblMetazoa" id="PPA25034.1"/>
    </source>
</evidence>
<dbReference type="OrthoDB" id="5876473at2759"/>
<sequence length="230" mass="26177">MCVALILLINSFYKVYYRLFDICEHILVSALLLATILLLFLPLMFVSLHDSHRPQLTIAFLMLGVVGGLVVVITVVYFYRKCLKKRPALSTTGKPEWKRDVIRSTTSSQCRPLQLPTAPLIGPPGPRHYTMYQATRDVATETDIVFRAINVTEMEAMLENNGRDPSPDYPFNDYSYPEIEEQSPIEEIQTARTARIARVLPLQTRATQRLMDFDIVTNGRSTGSEYPYLV</sequence>
<accession>A0A8R1YJW2</accession>